<protein>
    <submittedName>
        <fullName evidence="2">Acyl carrier protein</fullName>
    </submittedName>
</protein>
<feature type="domain" description="Carrier" evidence="1">
    <location>
        <begin position="3"/>
        <end position="82"/>
    </location>
</feature>
<evidence type="ECO:0000313" key="3">
    <source>
        <dbReference type="Proteomes" id="UP001059934"/>
    </source>
</evidence>
<dbReference type="Proteomes" id="UP001059934">
    <property type="component" value="Chromosome"/>
</dbReference>
<gene>
    <name evidence="2" type="ORF">NYF23_09990</name>
</gene>
<evidence type="ECO:0000313" key="2">
    <source>
        <dbReference type="EMBL" id="UVW34346.1"/>
    </source>
</evidence>
<accession>A0ABY5TPD5</accession>
<reference evidence="2" key="1">
    <citation type="submission" date="2022-08" db="EMBL/GenBank/DDBJ databases">
        <title>Catabolic pathway analysis in culturable SAR92 clade bacteria reveals their overlooked roles in DMSP degradation in coastal seas.</title>
        <authorList>
            <person name="He X."/>
            <person name="Zhang X."/>
            <person name="Zhang Y."/>
        </authorList>
    </citation>
    <scope>NUCLEOTIDE SEQUENCE</scope>
    <source>
        <strain evidence="2">H455</strain>
    </source>
</reference>
<organism evidence="2 3">
    <name type="scientific">SAR92 clade bacterium H455</name>
    <dbReference type="NCBI Taxonomy" id="2974818"/>
    <lineage>
        <taxon>Bacteria</taxon>
        <taxon>Pseudomonadati</taxon>
        <taxon>Pseudomonadota</taxon>
        <taxon>Gammaproteobacteria</taxon>
        <taxon>Cellvibrionales</taxon>
        <taxon>Porticoccaceae</taxon>
        <taxon>SAR92 clade</taxon>
    </lineage>
</organism>
<proteinExistence type="predicted"/>
<dbReference type="InterPro" id="IPR036736">
    <property type="entry name" value="ACP-like_sf"/>
</dbReference>
<keyword evidence="3" id="KW-1185">Reference proteome</keyword>
<sequence length="92" mass="10167">MSATDLSTLKIIRQQIGELLGTDSNELIGRTTVIKEILDSMLFVGLLVRVENYFNIEISDATIYESGLISIGDLVDCIHAQQLIKQKTTAII</sequence>
<evidence type="ECO:0000259" key="1">
    <source>
        <dbReference type="PROSITE" id="PS50075"/>
    </source>
</evidence>
<dbReference type="Pfam" id="PF00550">
    <property type="entry name" value="PP-binding"/>
    <property type="match status" value="1"/>
</dbReference>
<name>A0ABY5TPD5_9GAMM</name>
<dbReference type="InterPro" id="IPR009081">
    <property type="entry name" value="PP-bd_ACP"/>
</dbReference>
<dbReference type="SUPFAM" id="SSF47336">
    <property type="entry name" value="ACP-like"/>
    <property type="match status" value="1"/>
</dbReference>
<dbReference type="Gene3D" id="1.10.1200.10">
    <property type="entry name" value="ACP-like"/>
    <property type="match status" value="1"/>
</dbReference>
<dbReference type="EMBL" id="CP103416">
    <property type="protein sequence ID" value="UVW34346.1"/>
    <property type="molecule type" value="Genomic_DNA"/>
</dbReference>
<dbReference type="PROSITE" id="PS50075">
    <property type="entry name" value="CARRIER"/>
    <property type="match status" value="1"/>
</dbReference>